<keyword evidence="7" id="KW-0862">Zinc</keyword>
<dbReference type="SUPFAM" id="SSF57850">
    <property type="entry name" value="RING/U-box"/>
    <property type="match status" value="1"/>
</dbReference>
<dbReference type="InterPro" id="IPR039399">
    <property type="entry name" value="Deltex_C_sf"/>
</dbReference>
<dbReference type="PROSITE" id="PS50089">
    <property type="entry name" value="ZF_RING_2"/>
    <property type="match status" value="1"/>
</dbReference>
<dbReference type="Pfam" id="PF13639">
    <property type="entry name" value="zf-RING_2"/>
    <property type="match status" value="1"/>
</dbReference>
<dbReference type="SUPFAM" id="SSF52949">
    <property type="entry name" value="Macro domain-like"/>
    <property type="match status" value="1"/>
</dbReference>
<dbReference type="Gene3D" id="3.40.220.10">
    <property type="entry name" value="Leucine Aminopeptidase, subunit E, domain 1"/>
    <property type="match status" value="1"/>
</dbReference>
<dbReference type="EC" id="2.3.2.27" evidence="4"/>
<evidence type="ECO:0000256" key="8">
    <source>
        <dbReference type="SAM" id="MobiDB-lite"/>
    </source>
</evidence>
<dbReference type="Pfam" id="PF18102">
    <property type="entry name" value="DTC"/>
    <property type="match status" value="1"/>
</dbReference>
<keyword evidence="6" id="KW-0479">Metal-binding</keyword>
<feature type="compositionally biased region" description="Polar residues" evidence="8">
    <location>
        <begin position="467"/>
        <end position="480"/>
    </location>
</feature>
<evidence type="ECO:0000256" key="6">
    <source>
        <dbReference type="ARBA" id="ARBA00022723"/>
    </source>
</evidence>
<evidence type="ECO:0000256" key="7">
    <source>
        <dbReference type="PROSITE-ProRule" id="PRU00175"/>
    </source>
</evidence>
<dbReference type="Proteomes" id="UP001642464">
    <property type="component" value="Unassembled WGS sequence"/>
</dbReference>
<evidence type="ECO:0000256" key="5">
    <source>
        <dbReference type="ARBA" id="ARBA00022679"/>
    </source>
</evidence>
<dbReference type="InterPro" id="IPR039396">
    <property type="entry name" value="Deltex_C"/>
</dbReference>
<feature type="region of interest" description="Disordered" evidence="8">
    <location>
        <begin position="461"/>
        <end position="480"/>
    </location>
</feature>
<proteinExistence type="inferred from homology"/>
<feature type="domain" description="RING-type" evidence="9">
    <location>
        <begin position="738"/>
        <end position="783"/>
    </location>
</feature>
<comment type="pathway">
    <text evidence="2">Protein modification; protein ubiquitination.</text>
</comment>
<evidence type="ECO:0000259" key="9">
    <source>
        <dbReference type="PROSITE" id="PS50089"/>
    </source>
</evidence>
<dbReference type="SUPFAM" id="SSF56399">
    <property type="entry name" value="ADP-ribosylation"/>
    <property type="match status" value="1"/>
</dbReference>
<keyword evidence="5 10" id="KW-0808">Transferase</keyword>
<protein>
    <recommendedName>
        <fullName evidence="4">RING-type E3 ubiquitin transferase</fullName>
        <ecNumber evidence="4">2.3.2.27</ecNumber>
    </recommendedName>
</protein>
<dbReference type="InterPro" id="IPR043472">
    <property type="entry name" value="Macro_dom-like"/>
</dbReference>
<feature type="region of interest" description="Disordered" evidence="8">
    <location>
        <begin position="19"/>
        <end position="54"/>
    </location>
</feature>
<comment type="similarity">
    <text evidence="3">Belongs to the Deltex family.</text>
</comment>
<evidence type="ECO:0000313" key="11">
    <source>
        <dbReference type="Proteomes" id="UP001642464"/>
    </source>
</evidence>
<keyword evidence="11" id="KW-1185">Reference proteome</keyword>
<evidence type="ECO:0000256" key="1">
    <source>
        <dbReference type="ARBA" id="ARBA00000900"/>
    </source>
</evidence>
<gene>
    <name evidence="10" type="ORF">SCF082_LOCUS43841</name>
</gene>
<dbReference type="GO" id="GO:0016740">
    <property type="term" value="F:transferase activity"/>
    <property type="evidence" value="ECO:0007669"/>
    <property type="project" value="UniProtKB-KW"/>
</dbReference>
<dbReference type="Gene3D" id="3.30.40.10">
    <property type="entry name" value="Zinc/RING finger domain, C3HC4 (zinc finger)"/>
    <property type="match status" value="1"/>
</dbReference>
<dbReference type="CDD" id="cd16448">
    <property type="entry name" value="RING-H2"/>
    <property type="match status" value="1"/>
</dbReference>
<evidence type="ECO:0000256" key="2">
    <source>
        <dbReference type="ARBA" id="ARBA00004906"/>
    </source>
</evidence>
<comment type="caution">
    <text evidence="10">The sequence shown here is derived from an EMBL/GenBank/DDBJ whole genome shotgun (WGS) entry which is preliminary data.</text>
</comment>
<dbReference type="InterPro" id="IPR001841">
    <property type="entry name" value="Znf_RING"/>
</dbReference>
<feature type="region of interest" description="Disordered" evidence="8">
    <location>
        <begin position="298"/>
        <end position="323"/>
    </location>
</feature>
<dbReference type="SMART" id="SM00184">
    <property type="entry name" value="RING"/>
    <property type="match status" value="1"/>
</dbReference>
<evidence type="ECO:0000256" key="4">
    <source>
        <dbReference type="ARBA" id="ARBA00012483"/>
    </source>
</evidence>
<comment type="catalytic activity">
    <reaction evidence="1">
        <text>S-ubiquitinyl-[E2 ubiquitin-conjugating enzyme]-L-cysteine + [acceptor protein]-L-lysine = [E2 ubiquitin-conjugating enzyme]-L-cysteine + N(6)-ubiquitinyl-[acceptor protein]-L-lysine.</text>
        <dbReference type="EC" id="2.3.2.27"/>
    </reaction>
</comment>
<dbReference type="InterPro" id="IPR013083">
    <property type="entry name" value="Znf_RING/FYVE/PHD"/>
</dbReference>
<evidence type="ECO:0000313" key="10">
    <source>
        <dbReference type="EMBL" id="CAK9093193.1"/>
    </source>
</evidence>
<dbReference type="EMBL" id="CAXAMM010040440">
    <property type="protein sequence ID" value="CAK9093193.1"/>
    <property type="molecule type" value="Genomic_DNA"/>
</dbReference>
<feature type="compositionally biased region" description="Basic and acidic residues" evidence="8">
    <location>
        <begin position="298"/>
        <end position="311"/>
    </location>
</feature>
<organism evidence="10 11">
    <name type="scientific">Durusdinium trenchii</name>
    <dbReference type="NCBI Taxonomy" id="1381693"/>
    <lineage>
        <taxon>Eukaryota</taxon>
        <taxon>Sar</taxon>
        <taxon>Alveolata</taxon>
        <taxon>Dinophyceae</taxon>
        <taxon>Suessiales</taxon>
        <taxon>Symbiodiniaceae</taxon>
        <taxon>Durusdinium</taxon>
    </lineage>
</organism>
<dbReference type="InterPro" id="IPR039398">
    <property type="entry name" value="Deltex_fam"/>
</dbReference>
<dbReference type="Gene3D" id="3.90.228.10">
    <property type="match status" value="1"/>
</dbReference>
<reference evidence="10 11" key="1">
    <citation type="submission" date="2024-02" db="EMBL/GenBank/DDBJ databases">
        <authorList>
            <person name="Chen Y."/>
            <person name="Shah S."/>
            <person name="Dougan E. K."/>
            <person name="Thang M."/>
            <person name="Chan C."/>
        </authorList>
    </citation>
    <scope>NUCLEOTIDE SEQUENCE [LARGE SCALE GENOMIC DNA]</scope>
</reference>
<sequence>MRRNGRAFSHGVDLRGPLALSVTQREGGAKPPRRPRPSQFHGDVPTHVEEEEEEVAPQVGCPKAIMERTLRLVALLREAEEVKAPKGVPCDGKVVSFDNALAFLQRYNRFLRDLGPKLASPQVTFHWTAEENFQSIVESNLRVPKADPTEANGVKKKHGAAFGRGIYTCPDYKMAKEDFSYGASATFACLALPGRQLTRHHGQGHGRRDSRGPDFDSVSGRLPGRNCCTWVFPTSDQILPCFLVDEVAIPAAVAKLREAIALIQETWPDPSEAEASAKLLNDAVDSAVTPCTLEAMEDTGRERWRRSERESASSAPSEQAFIGEGDLPYGGDLQAAMRAQDRPAVKMLMSMRDQKKDQVTTRGGRRWGARKAEHLRPALGGIAWKSGDLLQATEDFIVHQCNCVYTGRAQGIAASIFAAFPDADVYRQRAIGRPHDLPGTNSLHGRIVNLYGQLLPGRPADDAPSGWSGSRSVGNVQMSSEDTRSNRLRWFEECLQALPGTVAPSSSVAFPKNIGCGLAGGKWAQYLAALTRFSEAHPDWKIAIYDFNASSPAACPTDPTARPASAEPKTPARPSASACSGFWSTATFEAWRGGSWVAYSEAHQAALQAALQREDDCTEVMVDSERRHALAALAEMGVCPRSLGAGVESEALSLCARLGDGDSTGNGQVQVNLAALASAADYGEETSPDGKTRVRLRLPPVREGEIRLPAQLDLGSCPSVRDCGRVADAELLQPDSSCGICLGDLMGKRRGLAVALQLHCGHIFHHSCLERWFEERRRCPTCKRRFGHLVGNQPSIGTMSWQLDSRVRLAGHPDSFTIVLNFRFPAGRDSNGEPYRGRTQQAFLPHDERGKLLLALFQLAFRRRVLFDLRASTTEQKYWPAFNIHLKTAVAGGPERFGFPDDGYCQRVLEELRENGVTIAEL</sequence>
<dbReference type="PANTHER" id="PTHR12622">
    <property type="entry name" value="DELTEX-RELATED"/>
    <property type="match status" value="1"/>
</dbReference>
<evidence type="ECO:0000256" key="3">
    <source>
        <dbReference type="ARBA" id="ARBA00009413"/>
    </source>
</evidence>
<dbReference type="Gene3D" id="3.30.390.130">
    <property type="match status" value="1"/>
</dbReference>
<keyword evidence="7" id="KW-0863">Zinc-finger</keyword>
<accession>A0ABP0QYP8</accession>
<feature type="region of interest" description="Disordered" evidence="8">
    <location>
        <begin position="556"/>
        <end position="577"/>
    </location>
</feature>
<name>A0ABP0QYP8_9DINO</name>